<feature type="signal peptide" evidence="11">
    <location>
        <begin position="1"/>
        <end position="16"/>
    </location>
</feature>
<evidence type="ECO:0000256" key="3">
    <source>
        <dbReference type="ARBA" id="ARBA00022473"/>
    </source>
</evidence>
<dbReference type="InterPro" id="IPR041774">
    <property type="entry name" value="LIN-17_CRD"/>
</dbReference>
<evidence type="ECO:0000313" key="14">
    <source>
        <dbReference type="Proteomes" id="UP000035681"/>
    </source>
</evidence>
<feature type="disulfide bond" evidence="9">
    <location>
        <begin position="382"/>
        <end position="428"/>
    </location>
</feature>
<keyword evidence="7 9" id="KW-1015">Disulfide bond</keyword>
<reference evidence="15" key="1">
    <citation type="submission" date="2024-02" db="UniProtKB">
        <authorList>
            <consortium name="WormBaseParasite"/>
        </authorList>
    </citation>
    <scope>IDENTIFICATION</scope>
</reference>
<evidence type="ECO:0000256" key="2">
    <source>
        <dbReference type="ARBA" id="ARBA00008077"/>
    </source>
</evidence>
<dbReference type="InterPro" id="IPR020067">
    <property type="entry name" value="Frizzled_dom"/>
</dbReference>
<evidence type="ECO:0000256" key="7">
    <source>
        <dbReference type="ARBA" id="ARBA00023157"/>
    </source>
</evidence>
<keyword evidence="8" id="KW-0675">Receptor</keyword>
<dbReference type="GO" id="GO:0060070">
    <property type="term" value="P:canonical Wnt signaling pathway"/>
    <property type="evidence" value="ECO:0007669"/>
    <property type="project" value="TreeGrafter"/>
</dbReference>
<evidence type="ECO:0000256" key="10">
    <source>
        <dbReference type="SAM" id="Phobius"/>
    </source>
</evidence>
<proteinExistence type="inferred from homology"/>
<dbReference type="Gene3D" id="1.20.1070.10">
    <property type="entry name" value="Rhodopsin 7-helix transmembrane proteins"/>
    <property type="match status" value="1"/>
</dbReference>
<protein>
    <submittedName>
        <fullName evidence="15">TLC domain-containing protein</fullName>
    </submittedName>
</protein>
<evidence type="ECO:0000313" key="15">
    <source>
        <dbReference type="WBParaSite" id="TCONS_00008977.p1"/>
    </source>
</evidence>
<comment type="similarity">
    <text evidence="2">Belongs to the G-protein coupled receptor Fz/Smo family.</text>
</comment>
<evidence type="ECO:0000259" key="13">
    <source>
        <dbReference type="PROSITE" id="PS50261"/>
    </source>
</evidence>
<keyword evidence="14" id="KW-1185">Reference proteome</keyword>
<feature type="chain" id="PRO_5041996356" evidence="11">
    <location>
        <begin position="17"/>
        <end position="936"/>
    </location>
</feature>
<dbReference type="Gene3D" id="1.10.2000.10">
    <property type="entry name" value="Frizzled cysteine-rich domain"/>
    <property type="match status" value="1"/>
</dbReference>
<dbReference type="GO" id="GO:0016020">
    <property type="term" value="C:membrane"/>
    <property type="evidence" value="ECO:0007669"/>
    <property type="project" value="UniProtKB-SubCell"/>
</dbReference>
<sequence length="936" mass="108866">MAYYIFFIFLINFIFGNENISKNQKIISPEISTELRIKICSHERNPLQHDVMLYFPEVVRFCASLHTNKNKRLLDREKQKTTFIEPKVIIKFQAINSTNQCSITFTGYQTEYRFSPDLGYYSTCQKSISQYVSSLVDNESPVWIPTNHLCPIQDLPKTIEDYISCDLITHNWYQLSFFSSIRYETYKNRLYHKYFSNYSTNYIFKPDFIVHRKGDETEWLKTLIDFKVIHENCMTVKYLVKVDKDWPLLIKANFEYRIRHNEKVKHFQKVNNGTIKHWYSGEFKMLKDHWRHEMCIQIYWKGSRTKYRLCQIIGDYNECPPPLFISSNNIKKKMILSTLIKNSIIIFKLFLIYILYLSTIVSASIFDQTNKNRCVPVTLPICKDIPYNYTFIPNPIFPHDPATLHLQTDHFKPLIRTQCNPHIKFFICSVFAPMCPESLPQAVTSCKSVCQEVKKDCIKIFTEFDIQWPESLDCDKFPEEPSLCMKPNPIQMENNYYNHHFKQKYGSNNKLETIFTNRLAPSCPSDLINLDPGDRNASCAFKCNTDIMFSKKQKNDADYWLFIISIINISITTFTVLTFFIDKKRFRFPERSIFYIAACYIFYCLPYLLKYIYSYEDVGCLFTNGGQSYLIESGVDNRLCTISFIFSYYFSTAGSLWWLTLTLTWYLSAGKKWVPEGIESFTNYLHLFTWGISSILTMAVLITNKIDASELTGICSVGNLNPFSLLAFVILPKLFILTGSGLVVLGFSSLCRERDSFRQRGTDTTKLDKLLIKMGLYSLLYIGPMLVTLACDFYHYLVLQEWYPATIACKMYGGADRGGCRRQIRPQYEIYILRIGMQMFIGISTSIWIISLKTISAWKNFIFCTKEDKFIKVQEPQKVLLHKAPSGALYHSLIPSGNPPPPPPPPTQATSSTIQYIPCGVNNSGMPTNWNKGKIL</sequence>
<feature type="transmembrane region" description="Helical" evidence="10">
    <location>
        <begin position="593"/>
        <end position="613"/>
    </location>
</feature>
<feature type="transmembrane region" description="Helical" evidence="10">
    <location>
        <begin position="776"/>
        <end position="797"/>
    </location>
</feature>
<dbReference type="GO" id="GO:0035567">
    <property type="term" value="P:non-canonical Wnt signaling pathway"/>
    <property type="evidence" value="ECO:0007669"/>
    <property type="project" value="TreeGrafter"/>
</dbReference>
<feature type="domain" description="G-protein coupled receptors family 2 profile 2" evidence="13">
    <location>
        <begin position="557"/>
        <end position="857"/>
    </location>
</feature>
<feature type="disulfide bond" evidence="9">
    <location>
        <begin position="450"/>
        <end position="474"/>
    </location>
</feature>
<evidence type="ECO:0000256" key="5">
    <source>
        <dbReference type="ARBA" id="ARBA00022989"/>
    </source>
</evidence>
<feature type="transmembrane region" description="Helical" evidence="10">
    <location>
        <begin position="831"/>
        <end position="850"/>
    </location>
</feature>
<dbReference type="PANTHER" id="PTHR11309">
    <property type="entry name" value="FRIZZLED"/>
    <property type="match status" value="1"/>
</dbReference>
<dbReference type="InterPro" id="IPR015526">
    <property type="entry name" value="Frizzled/SFRP"/>
</dbReference>
<accession>A0AAF5D997</accession>
<dbReference type="SUPFAM" id="SSF63501">
    <property type="entry name" value="Frizzled cysteine-rich domain"/>
    <property type="match status" value="1"/>
</dbReference>
<feature type="transmembrane region" description="Helical" evidence="10">
    <location>
        <begin position="681"/>
        <end position="703"/>
    </location>
</feature>
<comment type="caution">
    <text evidence="9">Lacks conserved residue(s) required for the propagation of feature annotation.</text>
</comment>
<keyword evidence="11" id="KW-0732">Signal</keyword>
<dbReference type="InterPro" id="IPR036790">
    <property type="entry name" value="Frizzled_dom_sf"/>
</dbReference>
<evidence type="ECO:0000259" key="12">
    <source>
        <dbReference type="PROSITE" id="PS50038"/>
    </source>
</evidence>
<feature type="transmembrane region" description="Helical" evidence="10">
    <location>
        <begin position="344"/>
        <end position="366"/>
    </location>
</feature>
<organism evidence="14 15">
    <name type="scientific">Strongyloides stercoralis</name>
    <name type="common">Threadworm</name>
    <dbReference type="NCBI Taxonomy" id="6248"/>
    <lineage>
        <taxon>Eukaryota</taxon>
        <taxon>Metazoa</taxon>
        <taxon>Ecdysozoa</taxon>
        <taxon>Nematoda</taxon>
        <taxon>Chromadorea</taxon>
        <taxon>Rhabditida</taxon>
        <taxon>Tylenchina</taxon>
        <taxon>Panagrolaimomorpha</taxon>
        <taxon>Strongyloidoidea</taxon>
        <taxon>Strongyloididae</taxon>
        <taxon>Strongyloides</taxon>
    </lineage>
</organism>
<keyword evidence="6 10" id="KW-0472">Membrane</keyword>
<evidence type="ECO:0000256" key="1">
    <source>
        <dbReference type="ARBA" id="ARBA00004141"/>
    </source>
</evidence>
<keyword evidence="5 10" id="KW-1133">Transmembrane helix</keyword>
<dbReference type="SMART" id="SM01330">
    <property type="entry name" value="Frizzled"/>
    <property type="match status" value="1"/>
</dbReference>
<dbReference type="GO" id="GO:0004888">
    <property type="term" value="F:transmembrane signaling receptor activity"/>
    <property type="evidence" value="ECO:0007669"/>
    <property type="project" value="InterPro"/>
</dbReference>
<dbReference type="PANTHER" id="PTHR11309:SF99">
    <property type="entry name" value="FRIZZLED-4"/>
    <property type="match status" value="1"/>
</dbReference>
<feature type="transmembrane region" description="Helical" evidence="10">
    <location>
        <begin position="559"/>
        <end position="581"/>
    </location>
</feature>
<dbReference type="Pfam" id="PF01534">
    <property type="entry name" value="Frizzled"/>
    <property type="match status" value="1"/>
</dbReference>
<name>A0AAF5D997_STRER</name>
<dbReference type="PRINTS" id="PR00489">
    <property type="entry name" value="FRIZZLED"/>
</dbReference>
<dbReference type="Proteomes" id="UP000035681">
    <property type="component" value="Unplaced"/>
</dbReference>
<evidence type="ECO:0000256" key="8">
    <source>
        <dbReference type="ARBA" id="ARBA00023170"/>
    </source>
</evidence>
<evidence type="ECO:0000256" key="9">
    <source>
        <dbReference type="PROSITE-ProRule" id="PRU00090"/>
    </source>
</evidence>
<dbReference type="PROSITE" id="PS50038">
    <property type="entry name" value="FZ"/>
    <property type="match status" value="1"/>
</dbReference>
<evidence type="ECO:0000256" key="11">
    <source>
        <dbReference type="SAM" id="SignalP"/>
    </source>
</evidence>
<dbReference type="AlphaFoldDB" id="A0AAF5D997"/>
<comment type="subcellular location">
    <subcellularLocation>
        <location evidence="1">Membrane</location>
        <topology evidence="1">Multi-pass membrane protein</topology>
    </subcellularLocation>
</comment>
<dbReference type="PROSITE" id="PS50261">
    <property type="entry name" value="G_PROTEIN_RECEP_F2_4"/>
    <property type="match status" value="1"/>
</dbReference>
<dbReference type="InterPro" id="IPR017981">
    <property type="entry name" value="GPCR_2-like_7TM"/>
</dbReference>
<feature type="transmembrane region" description="Helical" evidence="10">
    <location>
        <begin position="646"/>
        <end position="669"/>
    </location>
</feature>
<dbReference type="InterPro" id="IPR000539">
    <property type="entry name" value="Frizzled/Smoothened_7TM"/>
</dbReference>
<keyword evidence="3" id="KW-0217">Developmental protein</keyword>
<dbReference type="GO" id="GO:0017147">
    <property type="term" value="F:Wnt-protein binding"/>
    <property type="evidence" value="ECO:0007669"/>
    <property type="project" value="TreeGrafter"/>
</dbReference>
<keyword evidence="4 10" id="KW-0812">Transmembrane</keyword>
<feature type="disulfide bond" evidence="9">
    <location>
        <begin position="419"/>
        <end position="457"/>
    </location>
</feature>
<feature type="disulfide bond" evidence="9">
    <location>
        <begin position="374"/>
        <end position="435"/>
    </location>
</feature>
<evidence type="ECO:0000256" key="4">
    <source>
        <dbReference type="ARBA" id="ARBA00022692"/>
    </source>
</evidence>
<evidence type="ECO:0000256" key="6">
    <source>
        <dbReference type="ARBA" id="ARBA00023136"/>
    </source>
</evidence>
<dbReference type="GO" id="GO:0005615">
    <property type="term" value="C:extracellular space"/>
    <property type="evidence" value="ECO:0007669"/>
    <property type="project" value="TreeGrafter"/>
</dbReference>
<feature type="domain" description="FZ" evidence="12">
    <location>
        <begin position="369"/>
        <end position="487"/>
    </location>
</feature>
<dbReference type="CDD" id="cd07454">
    <property type="entry name" value="CRD_LIN_17"/>
    <property type="match status" value="1"/>
</dbReference>
<feature type="transmembrane region" description="Helical" evidence="10">
    <location>
        <begin position="723"/>
        <end position="750"/>
    </location>
</feature>
<dbReference type="WBParaSite" id="TCONS_00008977.p1">
    <property type="protein sequence ID" value="TCONS_00008977.p1"/>
    <property type="gene ID" value="XLOC_006838"/>
</dbReference>
<dbReference type="SMART" id="SM00063">
    <property type="entry name" value="FRI"/>
    <property type="match status" value="1"/>
</dbReference>
<dbReference type="Pfam" id="PF01392">
    <property type="entry name" value="Fz"/>
    <property type="match status" value="1"/>
</dbReference>